<evidence type="ECO:0000256" key="1">
    <source>
        <dbReference type="SAM" id="MobiDB-lite"/>
    </source>
</evidence>
<keyword evidence="3" id="KW-1185">Reference proteome</keyword>
<dbReference type="RefSeq" id="WP_207976816.1">
    <property type="nucleotide sequence ID" value="NZ_JAGDEL010000004.1"/>
</dbReference>
<evidence type="ECO:0000313" key="3">
    <source>
        <dbReference type="Proteomes" id="UP000663981"/>
    </source>
</evidence>
<dbReference type="Proteomes" id="UP000663981">
    <property type="component" value="Unassembled WGS sequence"/>
</dbReference>
<organism evidence="2 3">
    <name type="scientific">Metabacillus bambusae</name>
    <dbReference type="NCBI Taxonomy" id="2795218"/>
    <lineage>
        <taxon>Bacteria</taxon>
        <taxon>Bacillati</taxon>
        <taxon>Bacillota</taxon>
        <taxon>Bacilli</taxon>
        <taxon>Bacillales</taxon>
        <taxon>Bacillaceae</taxon>
        <taxon>Metabacillus</taxon>
    </lineage>
</organism>
<name>A0ABS3N0B8_9BACI</name>
<evidence type="ECO:0000313" key="2">
    <source>
        <dbReference type="EMBL" id="MBO1511648.1"/>
    </source>
</evidence>
<protein>
    <submittedName>
        <fullName evidence="2">DUF3941 domain-containing protein</fullName>
    </submittedName>
</protein>
<dbReference type="EMBL" id="JAGDEL010000004">
    <property type="protein sequence ID" value="MBO1511648.1"/>
    <property type="molecule type" value="Genomic_DNA"/>
</dbReference>
<proteinExistence type="predicted"/>
<comment type="caution">
    <text evidence="2">The sequence shown here is derived from an EMBL/GenBank/DDBJ whole genome shotgun (WGS) entry which is preliminary data.</text>
</comment>
<accession>A0ABS3N0B8</accession>
<reference evidence="2 3" key="1">
    <citation type="submission" date="2021-03" db="EMBL/GenBank/DDBJ databases">
        <title>Whole genome sequence of Metabacillus bambusae BG109.</title>
        <authorList>
            <person name="Jeong J.W."/>
        </authorList>
    </citation>
    <scope>NUCLEOTIDE SEQUENCE [LARGE SCALE GENOMIC DNA]</scope>
    <source>
        <strain evidence="2 3">BG109</strain>
    </source>
</reference>
<feature type="region of interest" description="Disordered" evidence="1">
    <location>
        <begin position="1"/>
        <end position="43"/>
    </location>
</feature>
<sequence length="43" mass="5270">MPHTSDNDKKSQDNNAKRHEKNMMRDKNRKQGERQYSKRTDHK</sequence>
<gene>
    <name evidence="2" type="ORF">I7822_08195</name>
</gene>